<feature type="binding site" evidence="11">
    <location>
        <position position="202"/>
    </location>
    <ligand>
        <name>Zn(2+)</name>
        <dbReference type="ChEBI" id="CHEBI:29105"/>
    </ligand>
</feature>
<organism evidence="12 13">
    <name type="scientific">Leptospirillum ferrodiazotrophum</name>
    <dbReference type="NCBI Taxonomy" id="412449"/>
    <lineage>
        <taxon>Bacteria</taxon>
        <taxon>Pseudomonadati</taxon>
        <taxon>Nitrospirota</taxon>
        <taxon>Nitrospiria</taxon>
        <taxon>Nitrospirales</taxon>
        <taxon>Nitrospiraceae</taxon>
        <taxon>Leptospirillum</taxon>
    </lineage>
</organism>
<protein>
    <recommendedName>
        <fullName evidence="9 11">7-cyano-7-deazaguanine synthase</fullName>
        <ecNumber evidence="9 11">6.3.4.20</ecNumber>
    </recommendedName>
    <alternativeName>
        <fullName evidence="11">7-cyano-7-carbaguanine synthase</fullName>
    </alternativeName>
    <alternativeName>
        <fullName evidence="11">PreQ(0) synthase</fullName>
    </alternativeName>
    <alternativeName>
        <fullName evidence="11">Queuosine biosynthesis protein QueC</fullName>
    </alternativeName>
</protein>
<comment type="pathway">
    <text evidence="1 11">Purine metabolism; 7-cyano-7-deazaguanine biosynthesis.</text>
</comment>
<dbReference type="PANTHER" id="PTHR42914:SF1">
    <property type="entry name" value="7-CYANO-7-DEAZAGUANINE SYNTHASE"/>
    <property type="match status" value="1"/>
</dbReference>
<keyword evidence="13" id="KW-1185">Reference proteome</keyword>
<evidence type="ECO:0000256" key="1">
    <source>
        <dbReference type="ARBA" id="ARBA00005061"/>
    </source>
</evidence>
<dbReference type="Gene3D" id="3.40.50.620">
    <property type="entry name" value="HUPs"/>
    <property type="match status" value="1"/>
</dbReference>
<feature type="binding site" evidence="11">
    <location>
        <position position="194"/>
    </location>
    <ligand>
        <name>Zn(2+)</name>
        <dbReference type="ChEBI" id="CHEBI:29105"/>
    </ligand>
</feature>
<proteinExistence type="inferred from homology"/>
<keyword evidence="6 11" id="KW-0862">Zinc</keyword>
<dbReference type="GO" id="GO:0016879">
    <property type="term" value="F:ligase activity, forming carbon-nitrogen bonds"/>
    <property type="evidence" value="ECO:0007669"/>
    <property type="project" value="UniProtKB-UniRule"/>
</dbReference>
<evidence type="ECO:0000256" key="5">
    <source>
        <dbReference type="ARBA" id="ARBA00022785"/>
    </source>
</evidence>
<name>C6HYH6_9BACT</name>
<dbReference type="GO" id="GO:0008616">
    <property type="term" value="P:tRNA queuosine(34) biosynthetic process"/>
    <property type="evidence" value="ECO:0007669"/>
    <property type="project" value="UniProtKB-UniRule"/>
</dbReference>
<dbReference type="GO" id="GO:0008270">
    <property type="term" value="F:zinc ion binding"/>
    <property type="evidence" value="ECO:0007669"/>
    <property type="project" value="UniProtKB-UniRule"/>
</dbReference>
<reference evidence="12 13" key="1">
    <citation type="journal article" date="2009" name="Appl. Environ. Microbiol.">
        <title>Community genomic and proteomic analyses of chemoautotrophic iron-oxidizing "Leptospirillum rubarum" (Group II) and "Leptospirillum ferrodiazotrophum" (Group III) bacteria in acid mine drainage biofilms.</title>
        <authorList>
            <person name="Goltsman D.S."/>
            <person name="Denef V.J."/>
            <person name="Singer S.W."/>
            <person name="VerBerkmoes N.C."/>
            <person name="Lefsrud M."/>
            <person name="Mueller R.S."/>
            <person name="Dick G.J."/>
            <person name="Sun C.L."/>
            <person name="Wheeler K.E."/>
            <person name="Zemla A."/>
            <person name="Baker B.J."/>
            <person name="Hauser L."/>
            <person name="Land M."/>
            <person name="Shah M.B."/>
            <person name="Thelen M.P."/>
            <person name="Hettich R.L."/>
            <person name="Banfield J.F."/>
        </authorList>
    </citation>
    <scope>NUCLEOTIDE SEQUENCE [LARGE SCALE GENOMIC DNA]</scope>
</reference>
<keyword evidence="4 11" id="KW-0547">Nucleotide-binding</keyword>
<dbReference type="HAMAP" id="MF_01633">
    <property type="entry name" value="QueC"/>
    <property type="match status" value="1"/>
</dbReference>
<comment type="catalytic activity">
    <reaction evidence="10 11">
        <text>7-carboxy-7-carbaguanine + NH4(+) + 2 ATP = 7-cyano-7-carbaguanine + 2 AMP + 2 diphosphate + 2 H(+)</text>
        <dbReference type="Rhea" id="RHEA:27982"/>
        <dbReference type="ChEBI" id="CHEBI:15378"/>
        <dbReference type="ChEBI" id="CHEBI:28938"/>
        <dbReference type="ChEBI" id="CHEBI:30616"/>
        <dbReference type="ChEBI" id="CHEBI:33019"/>
        <dbReference type="ChEBI" id="CHEBI:45075"/>
        <dbReference type="ChEBI" id="CHEBI:61036"/>
        <dbReference type="ChEBI" id="CHEBI:456215"/>
        <dbReference type="EC" id="6.3.4.20"/>
    </reaction>
</comment>
<evidence type="ECO:0000256" key="11">
    <source>
        <dbReference type="HAMAP-Rule" id="MF_01633"/>
    </source>
</evidence>
<evidence type="ECO:0000256" key="3">
    <source>
        <dbReference type="ARBA" id="ARBA00022723"/>
    </source>
</evidence>
<evidence type="ECO:0000313" key="13">
    <source>
        <dbReference type="Proteomes" id="UP000009374"/>
    </source>
</evidence>
<dbReference type="Proteomes" id="UP000009374">
    <property type="component" value="Unassembled WGS sequence"/>
</dbReference>
<evidence type="ECO:0000256" key="7">
    <source>
        <dbReference type="ARBA" id="ARBA00022840"/>
    </source>
</evidence>
<dbReference type="NCBIfam" id="TIGR00364">
    <property type="entry name" value="7-cyano-7-deazaguanine synthase QueC"/>
    <property type="match status" value="1"/>
</dbReference>
<feature type="binding site" evidence="11">
    <location>
        <position position="205"/>
    </location>
    <ligand>
        <name>Zn(2+)</name>
        <dbReference type="ChEBI" id="CHEBI:29105"/>
    </ligand>
</feature>
<sequence length="229" mass="24853">MATGGRGVVLVSGGMDSAVTAALARKECDFLGFLHVRYGGRTQRREEQSFRALCDHFRPDRTLITDAPSLAAVGGSALTDGNLEIPEGDLERTGIPVTYVPFRNAHFLSVAVSWAEVLSCDRIYIGAVEEDSSGYPDCRRSFYDAFEQAARLGTAMEMEGSSLSIVTPVIHMDKGEIVRTGLSLSVPFALTWSCYREGEKACGHCDSCLLRLRGFSRAGVSDPLPYDLS</sequence>
<evidence type="ECO:0000256" key="2">
    <source>
        <dbReference type="ARBA" id="ARBA00022598"/>
    </source>
</evidence>
<comment type="function">
    <text evidence="11">Catalyzes the ATP-dependent conversion of 7-carboxy-7-deazaguanine (CDG) to 7-cyano-7-deazaguanine (preQ(0)).</text>
</comment>
<comment type="similarity">
    <text evidence="8 11">Belongs to the QueC family.</text>
</comment>
<dbReference type="EC" id="6.3.4.20" evidence="9 11"/>
<keyword evidence="7 11" id="KW-0067">ATP-binding</keyword>
<dbReference type="AlphaFoldDB" id="C6HYH6"/>
<keyword evidence="5 11" id="KW-0671">Queuosine biosynthesis</keyword>
<gene>
    <name evidence="11" type="primary">queC</name>
    <name evidence="12" type="ORF">UBAL3_94240052</name>
</gene>
<keyword evidence="2 11" id="KW-0436">Ligase</keyword>
<dbReference type="PANTHER" id="PTHR42914">
    <property type="entry name" value="7-CYANO-7-DEAZAGUANINE SYNTHASE"/>
    <property type="match status" value="1"/>
</dbReference>
<feature type="binding site" evidence="11">
    <location>
        <begin position="11"/>
        <end position="21"/>
    </location>
    <ligand>
        <name>ATP</name>
        <dbReference type="ChEBI" id="CHEBI:30616"/>
    </ligand>
</feature>
<dbReference type="EMBL" id="GG693878">
    <property type="protein sequence ID" value="EES52261.1"/>
    <property type="molecule type" value="Genomic_DNA"/>
</dbReference>
<accession>C6HYH6</accession>
<comment type="cofactor">
    <cofactor evidence="11">
        <name>Zn(2+)</name>
        <dbReference type="ChEBI" id="CHEBI:29105"/>
    </cofactor>
    <text evidence="11">Binds 1 zinc ion per subunit.</text>
</comment>
<evidence type="ECO:0000256" key="4">
    <source>
        <dbReference type="ARBA" id="ARBA00022741"/>
    </source>
</evidence>
<keyword evidence="3 11" id="KW-0479">Metal-binding</keyword>
<feature type="binding site" evidence="11">
    <location>
        <position position="208"/>
    </location>
    <ligand>
        <name>Zn(2+)</name>
        <dbReference type="ChEBI" id="CHEBI:29105"/>
    </ligand>
</feature>
<dbReference type="CDD" id="cd01995">
    <property type="entry name" value="QueC-like"/>
    <property type="match status" value="1"/>
</dbReference>
<dbReference type="PIRSF" id="PIRSF006293">
    <property type="entry name" value="ExsB"/>
    <property type="match status" value="1"/>
</dbReference>
<evidence type="ECO:0000256" key="6">
    <source>
        <dbReference type="ARBA" id="ARBA00022833"/>
    </source>
</evidence>
<evidence type="ECO:0000313" key="12">
    <source>
        <dbReference type="EMBL" id="EES52261.1"/>
    </source>
</evidence>
<dbReference type="SUPFAM" id="SSF52402">
    <property type="entry name" value="Adenine nucleotide alpha hydrolases-like"/>
    <property type="match status" value="1"/>
</dbReference>
<dbReference type="UniPathway" id="UPA00391"/>
<evidence type="ECO:0000256" key="10">
    <source>
        <dbReference type="ARBA" id="ARBA00047890"/>
    </source>
</evidence>
<dbReference type="GO" id="GO:0005524">
    <property type="term" value="F:ATP binding"/>
    <property type="evidence" value="ECO:0007669"/>
    <property type="project" value="UniProtKB-UniRule"/>
</dbReference>
<dbReference type="InterPro" id="IPR014729">
    <property type="entry name" value="Rossmann-like_a/b/a_fold"/>
</dbReference>
<evidence type="ECO:0000256" key="8">
    <source>
        <dbReference type="ARBA" id="ARBA00037993"/>
    </source>
</evidence>
<dbReference type="Pfam" id="PF06508">
    <property type="entry name" value="QueC"/>
    <property type="match status" value="1"/>
</dbReference>
<dbReference type="InterPro" id="IPR018317">
    <property type="entry name" value="QueC"/>
</dbReference>
<evidence type="ECO:0000256" key="9">
    <source>
        <dbReference type="ARBA" id="ARBA00039149"/>
    </source>
</evidence>